<dbReference type="InterPro" id="IPR053008">
    <property type="entry name" value="Phomopsin_biosynth_assoc"/>
</dbReference>
<keyword evidence="2" id="KW-1185">Reference proteome</keyword>
<feature type="non-terminal residue" evidence="1">
    <location>
        <position position="1"/>
    </location>
</feature>
<dbReference type="OrthoDB" id="3501153at2759"/>
<reference evidence="1" key="1">
    <citation type="journal article" date="2020" name="Stud. Mycol.">
        <title>101 Dothideomycetes genomes: a test case for predicting lifestyles and emergence of pathogens.</title>
        <authorList>
            <person name="Haridas S."/>
            <person name="Albert R."/>
            <person name="Binder M."/>
            <person name="Bloem J."/>
            <person name="Labutti K."/>
            <person name="Salamov A."/>
            <person name="Andreopoulos B."/>
            <person name="Baker S."/>
            <person name="Barry K."/>
            <person name="Bills G."/>
            <person name="Bluhm B."/>
            <person name="Cannon C."/>
            <person name="Castanera R."/>
            <person name="Culley D."/>
            <person name="Daum C."/>
            <person name="Ezra D."/>
            <person name="Gonzalez J."/>
            <person name="Henrissat B."/>
            <person name="Kuo A."/>
            <person name="Liang C."/>
            <person name="Lipzen A."/>
            <person name="Lutzoni F."/>
            <person name="Magnuson J."/>
            <person name="Mondo S."/>
            <person name="Nolan M."/>
            <person name="Ohm R."/>
            <person name="Pangilinan J."/>
            <person name="Park H.-J."/>
            <person name="Ramirez L."/>
            <person name="Alfaro M."/>
            <person name="Sun H."/>
            <person name="Tritt A."/>
            <person name="Yoshinaga Y."/>
            <person name="Zwiers L.-H."/>
            <person name="Turgeon B."/>
            <person name="Goodwin S."/>
            <person name="Spatafora J."/>
            <person name="Crous P."/>
            <person name="Grigoriev I."/>
        </authorList>
    </citation>
    <scope>NUCLEOTIDE SEQUENCE</scope>
    <source>
        <strain evidence="1">CBS 175.79</strain>
    </source>
</reference>
<organism evidence="1 2">
    <name type="scientific">Aaosphaeria arxii CBS 175.79</name>
    <dbReference type="NCBI Taxonomy" id="1450172"/>
    <lineage>
        <taxon>Eukaryota</taxon>
        <taxon>Fungi</taxon>
        <taxon>Dikarya</taxon>
        <taxon>Ascomycota</taxon>
        <taxon>Pezizomycotina</taxon>
        <taxon>Dothideomycetes</taxon>
        <taxon>Pleosporomycetidae</taxon>
        <taxon>Pleosporales</taxon>
        <taxon>Pleosporales incertae sedis</taxon>
        <taxon>Aaosphaeria</taxon>
    </lineage>
</organism>
<gene>
    <name evidence="1" type="ORF">BU24DRAFT_330804</name>
</gene>
<dbReference type="RefSeq" id="XP_033376715.1">
    <property type="nucleotide sequence ID" value="XM_033523028.1"/>
</dbReference>
<feature type="non-terminal residue" evidence="1">
    <location>
        <position position="108"/>
    </location>
</feature>
<dbReference type="GeneID" id="54280425"/>
<evidence type="ECO:0000313" key="2">
    <source>
        <dbReference type="Proteomes" id="UP000799778"/>
    </source>
</evidence>
<dbReference type="PANTHER" id="PTHR35896">
    <property type="entry name" value="IG-LIKE DOMAIN-CONTAINING PROTEIN"/>
    <property type="match status" value="1"/>
</dbReference>
<proteinExistence type="predicted"/>
<accession>A0A6A5X685</accession>
<dbReference type="EMBL" id="ML978084">
    <property type="protein sequence ID" value="KAF2008376.1"/>
    <property type="molecule type" value="Genomic_DNA"/>
</dbReference>
<sequence length="108" mass="12675">GRSPTEARSYNCQFDVLLGSWLPAPCHDADLMEQYIADAVWNWYEDPEFTRLIPIDTMRMGEYQGKVWTNTSEHSDHCAYLWMKQFRAVVNKKPMDDISARYGHTEHC</sequence>
<dbReference type="Proteomes" id="UP000799778">
    <property type="component" value="Unassembled WGS sequence"/>
</dbReference>
<dbReference type="AlphaFoldDB" id="A0A6A5X685"/>
<evidence type="ECO:0000313" key="1">
    <source>
        <dbReference type="EMBL" id="KAF2008376.1"/>
    </source>
</evidence>
<name>A0A6A5X685_9PLEO</name>
<protein>
    <submittedName>
        <fullName evidence="1">Uncharacterized protein</fullName>
    </submittedName>
</protein>
<dbReference type="PANTHER" id="PTHR35896:SF3">
    <property type="entry name" value="MAJOR FACILITATOR SUPERFAMILY TRANSPORTER"/>
    <property type="match status" value="1"/>
</dbReference>